<keyword evidence="3" id="KW-0238">DNA-binding</keyword>
<name>A0A3R6EII2_9FIRM</name>
<proteinExistence type="inferred from homology"/>
<dbReference type="AlphaFoldDB" id="A0A3R6EII2"/>
<dbReference type="GO" id="GO:0045892">
    <property type="term" value="P:negative regulation of DNA-templated transcription"/>
    <property type="evidence" value="ECO:0007669"/>
    <property type="project" value="InterPro"/>
</dbReference>
<reference evidence="5 6" key="1">
    <citation type="submission" date="2018-08" db="EMBL/GenBank/DDBJ databases">
        <title>A genome reference for cultivated species of the human gut microbiota.</title>
        <authorList>
            <person name="Zou Y."/>
            <person name="Xue W."/>
            <person name="Luo G."/>
        </authorList>
    </citation>
    <scope>NUCLEOTIDE SEQUENCE [LARGE SCALE GENOMIC DNA]</scope>
    <source>
        <strain evidence="5 6">AM37-1AC</strain>
    </source>
</reference>
<evidence type="ECO:0000256" key="1">
    <source>
        <dbReference type="ARBA" id="ARBA00011046"/>
    </source>
</evidence>
<evidence type="ECO:0000256" key="4">
    <source>
        <dbReference type="ARBA" id="ARBA00023163"/>
    </source>
</evidence>
<sequence>MIDLSKSEKEVMSVIFTKEEEMRLKDIVDAVNQKFEHSWKPQTVSTFLARMIKKNYLTTYRKGRYTFYTLAQKHELLIENELKDLAKRWFEGETEKLKEFVIKHL</sequence>
<dbReference type="GO" id="GO:0003677">
    <property type="term" value="F:DNA binding"/>
    <property type="evidence" value="ECO:0007669"/>
    <property type="project" value="UniProtKB-KW"/>
</dbReference>
<dbReference type="Proteomes" id="UP000283513">
    <property type="component" value="Unassembled WGS sequence"/>
</dbReference>
<dbReference type="Pfam" id="PF03965">
    <property type="entry name" value="Penicillinase_R"/>
    <property type="match status" value="1"/>
</dbReference>
<dbReference type="InterPro" id="IPR036390">
    <property type="entry name" value="WH_DNA-bd_sf"/>
</dbReference>
<evidence type="ECO:0000256" key="3">
    <source>
        <dbReference type="ARBA" id="ARBA00023125"/>
    </source>
</evidence>
<gene>
    <name evidence="5" type="ORF">DW856_17095</name>
</gene>
<accession>A0A3R6EII2</accession>
<dbReference type="SUPFAM" id="SSF46785">
    <property type="entry name" value="Winged helix' DNA-binding domain"/>
    <property type="match status" value="1"/>
</dbReference>
<evidence type="ECO:0000313" key="6">
    <source>
        <dbReference type="Proteomes" id="UP000283513"/>
    </source>
</evidence>
<dbReference type="RefSeq" id="WP_118599084.1">
    <property type="nucleotide sequence ID" value="NZ_QSHO01000020.1"/>
</dbReference>
<keyword evidence="2" id="KW-0805">Transcription regulation</keyword>
<comment type="caution">
    <text evidence="5">The sequence shown here is derived from an EMBL/GenBank/DDBJ whole genome shotgun (WGS) entry which is preliminary data.</text>
</comment>
<dbReference type="InterPro" id="IPR005650">
    <property type="entry name" value="BlaI_family"/>
</dbReference>
<keyword evidence="4" id="KW-0804">Transcription</keyword>
<evidence type="ECO:0000256" key="2">
    <source>
        <dbReference type="ARBA" id="ARBA00023015"/>
    </source>
</evidence>
<organism evidence="5 6">
    <name type="scientific">Roseburia intestinalis</name>
    <dbReference type="NCBI Taxonomy" id="166486"/>
    <lineage>
        <taxon>Bacteria</taxon>
        <taxon>Bacillati</taxon>
        <taxon>Bacillota</taxon>
        <taxon>Clostridia</taxon>
        <taxon>Lachnospirales</taxon>
        <taxon>Lachnospiraceae</taxon>
        <taxon>Roseburia</taxon>
    </lineage>
</organism>
<dbReference type="Gene3D" id="1.10.10.10">
    <property type="entry name" value="Winged helix-like DNA-binding domain superfamily/Winged helix DNA-binding domain"/>
    <property type="match status" value="1"/>
</dbReference>
<dbReference type="InterPro" id="IPR036388">
    <property type="entry name" value="WH-like_DNA-bd_sf"/>
</dbReference>
<protein>
    <submittedName>
        <fullName evidence="5">Transcriptional regulator</fullName>
    </submittedName>
</protein>
<evidence type="ECO:0000313" key="5">
    <source>
        <dbReference type="EMBL" id="RHC13511.1"/>
    </source>
</evidence>
<dbReference type="EMBL" id="QSHO01000020">
    <property type="protein sequence ID" value="RHC13511.1"/>
    <property type="molecule type" value="Genomic_DNA"/>
</dbReference>
<comment type="similarity">
    <text evidence="1">Belongs to the BlaI transcriptional regulatory family.</text>
</comment>